<proteinExistence type="predicted"/>
<name>A0A0D1BZ78_CLOBO</name>
<dbReference type="PANTHER" id="PTHR34472">
    <property type="entry name" value="SULFUR CARRIER PROTEIN THIS"/>
    <property type="match status" value="1"/>
</dbReference>
<evidence type="ECO:0000313" key="2">
    <source>
        <dbReference type="Proteomes" id="UP000032250"/>
    </source>
</evidence>
<dbReference type="OrthoDB" id="9798559at2"/>
<dbReference type="RefSeq" id="WP_043032037.1">
    <property type="nucleotide sequence ID" value="NZ_JXSU01000007.1"/>
</dbReference>
<dbReference type="InterPro" id="IPR012675">
    <property type="entry name" value="Beta-grasp_dom_sf"/>
</dbReference>
<dbReference type="Pfam" id="PF02597">
    <property type="entry name" value="ThiS"/>
    <property type="match status" value="1"/>
</dbReference>
<dbReference type="InterPro" id="IPR016155">
    <property type="entry name" value="Mopterin_synth/thiamin_S_b"/>
</dbReference>
<dbReference type="SUPFAM" id="SSF54285">
    <property type="entry name" value="MoaD/ThiS"/>
    <property type="match status" value="1"/>
</dbReference>
<dbReference type="Proteomes" id="UP000032250">
    <property type="component" value="Unassembled WGS sequence"/>
</dbReference>
<dbReference type="InterPro" id="IPR003749">
    <property type="entry name" value="ThiS/MoaD-like"/>
</dbReference>
<dbReference type="EMBL" id="JXSU01000007">
    <property type="protein sequence ID" value="KIS24051.1"/>
    <property type="molecule type" value="Genomic_DNA"/>
</dbReference>
<dbReference type="CDD" id="cd00565">
    <property type="entry name" value="Ubl_ThiS"/>
    <property type="match status" value="1"/>
</dbReference>
<evidence type="ECO:0000313" key="1">
    <source>
        <dbReference type="EMBL" id="KIS24051.1"/>
    </source>
</evidence>
<gene>
    <name evidence="1" type="ORF">N495_10820</name>
</gene>
<dbReference type="InterPro" id="IPR010035">
    <property type="entry name" value="Thi_S"/>
</dbReference>
<accession>A0A0D1BZ78</accession>
<protein>
    <submittedName>
        <fullName evidence="1">Thiamine biosynthesis protein ThiS</fullName>
    </submittedName>
</protein>
<sequence>MVYVNGNSISNADNLCLYDYLVREGYKISFVAVECNGYIVPKTQYKEKILTDSDVIEVVSFVGGG</sequence>
<comment type="caution">
    <text evidence="1">The sequence shown here is derived from an EMBL/GenBank/DDBJ whole genome shotgun (WGS) entry which is preliminary data.</text>
</comment>
<dbReference type="Gene3D" id="3.10.20.30">
    <property type="match status" value="1"/>
</dbReference>
<dbReference type="PANTHER" id="PTHR34472:SF1">
    <property type="entry name" value="SULFUR CARRIER PROTEIN THIS"/>
    <property type="match status" value="1"/>
</dbReference>
<dbReference type="PATRIC" id="fig|1379739.3.peg.2534"/>
<dbReference type="HOGENOM" id="CLU_174611_3_4_9"/>
<dbReference type="AlphaFoldDB" id="A0A0D1BZ78"/>
<reference evidence="1 2" key="1">
    <citation type="submission" date="2014-06" db="EMBL/GenBank/DDBJ databases">
        <title>Genome characterization of distinct group I Clostridium botulinum lineages.</title>
        <authorList>
            <person name="Giordani F."/>
            <person name="Anselmo A."/>
            <person name="Fillo S."/>
            <person name="Palozzi A.M."/>
            <person name="Fortunato A."/>
            <person name="Gentile B."/>
            <person name="Ciammaruconi A."/>
            <person name="Anniballi F."/>
            <person name="De Medici D."/>
            <person name="Lista F."/>
        </authorList>
    </citation>
    <scope>NUCLEOTIDE SEQUENCE [LARGE SCALE GENOMIC DNA]</scope>
    <source>
        <strain evidence="1 2">B2 450</strain>
    </source>
</reference>
<dbReference type="NCBIfam" id="TIGR01683">
    <property type="entry name" value="thiS"/>
    <property type="match status" value="1"/>
</dbReference>
<organism evidence="1 2">
    <name type="scientific">Clostridium botulinum B2 450</name>
    <dbReference type="NCBI Taxonomy" id="1379739"/>
    <lineage>
        <taxon>Bacteria</taxon>
        <taxon>Bacillati</taxon>
        <taxon>Bacillota</taxon>
        <taxon>Clostridia</taxon>
        <taxon>Eubacteriales</taxon>
        <taxon>Clostridiaceae</taxon>
        <taxon>Clostridium</taxon>
    </lineage>
</organism>